<evidence type="ECO:0000256" key="7">
    <source>
        <dbReference type="ARBA" id="ARBA00023033"/>
    </source>
</evidence>
<dbReference type="SUPFAM" id="SSF51905">
    <property type="entry name" value="FAD/NAD(P)-binding domain"/>
    <property type="match status" value="1"/>
</dbReference>
<comment type="cofactor">
    <cofactor evidence="1">
        <name>FAD</name>
        <dbReference type="ChEBI" id="CHEBI:57692"/>
    </cofactor>
</comment>
<comment type="caution">
    <text evidence="9">The sequence shown here is derived from an EMBL/GenBank/DDBJ whole genome shotgun (WGS) entry which is preliminary data.</text>
</comment>
<organism evidence="9 10">
    <name type="scientific">Trebonia kvetii</name>
    <dbReference type="NCBI Taxonomy" id="2480626"/>
    <lineage>
        <taxon>Bacteria</taxon>
        <taxon>Bacillati</taxon>
        <taxon>Actinomycetota</taxon>
        <taxon>Actinomycetes</taxon>
        <taxon>Streptosporangiales</taxon>
        <taxon>Treboniaceae</taxon>
        <taxon>Trebonia</taxon>
    </lineage>
</organism>
<comment type="similarity">
    <text evidence="2">Belongs to the FAD-binding monooxygenase family.</text>
</comment>
<dbReference type="PRINTS" id="PR00469">
    <property type="entry name" value="PNDRDTASEII"/>
</dbReference>
<dbReference type="OrthoDB" id="5168853at2"/>
<dbReference type="Gene3D" id="3.50.50.60">
    <property type="entry name" value="FAD/NAD(P)-binding domain"/>
    <property type="match status" value="2"/>
</dbReference>
<keyword evidence="6" id="KW-0560">Oxidoreductase</keyword>
<dbReference type="GO" id="GO:0050660">
    <property type="term" value="F:flavin adenine dinucleotide binding"/>
    <property type="evidence" value="ECO:0007669"/>
    <property type="project" value="InterPro"/>
</dbReference>
<dbReference type="Proteomes" id="UP000460272">
    <property type="component" value="Unassembled WGS sequence"/>
</dbReference>
<dbReference type="GO" id="GO:0050661">
    <property type="term" value="F:NADP binding"/>
    <property type="evidence" value="ECO:0007669"/>
    <property type="project" value="InterPro"/>
</dbReference>
<proteinExistence type="inferred from homology"/>
<keyword evidence="5" id="KW-0521">NADP</keyword>
<feature type="compositionally biased region" description="Low complexity" evidence="8">
    <location>
        <begin position="487"/>
        <end position="499"/>
    </location>
</feature>
<evidence type="ECO:0000313" key="10">
    <source>
        <dbReference type="Proteomes" id="UP000460272"/>
    </source>
</evidence>
<dbReference type="FunFam" id="3.50.50.60:FF:000228">
    <property type="entry name" value="FAD-containing monooxygenase EthA"/>
    <property type="match status" value="1"/>
</dbReference>
<dbReference type="PANTHER" id="PTHR43872:SF1">
    <property type="entry name" value="MONOOXYGENASE, PUTATIVE (AFU_ORTHOLOGUE AFUA_8G02570)-RELATED"/>
    <property type="match status" value="1"/>
</dbReference>
<evidence type="ECO:0000256" key="2">
    <source>
        <dbReference type="ARBA" id="ARBA00010139"/>
    </source>
</evidence>
<feature type="region of interest" description="Disordered" evidence="8">
    <location>
        <begin position="484"/>
        <end position="507"/>
    </location>
</feature>
<dbReference type="PANTHER" id="PTHR43872">
    <property type="entry name" value="MONOOXYGENASE, PUTATIVE (AFU_ORTHOLOGUE AFUA_8G02570)-RELATED"/>
    <property type="match status" value="1"/>
</dbReference>
<gene>
    <name evidence="9" type="ORF">EAS64_36425</name>
</gene>
<dbReference type="InterPro" id="IPR020946">
    <property type="entry name" value="Flavin_mOase-like"/>
</dbReference>
<dbReference type="InterPro" id="IPR036188">
    <property type="entry name" value="FAD/NAD-bd_sf"/>
</dbReference>
<evidence type="ECO:0000256" key="8">
    <source>
        <dbReference type="SAM" id="MobiDB-lite"/>
    </source>
</evidence>
<dbReference type="EMBL" id="RPFW01000008">
    <property type="protein sequence ID" value="TVZ00835.1"/>
    <property type="molecule type" value="Genomic_DNA"/>
</dbReference>
<dbReference type="Pfam" id="PF13450">
    <property type="entry name" value="NAD_binding_8"/>
    <property type="match status" value="1"/>
</dbReference>
<keyword evidence="3" id="KW-0285">Flavoprotein</keyword>
<evidence type="ECO:0000256" key="4">
    <source>
        <dbReference type="ARBA" id="ARBA00022827"/>
    </source>
</evidence>
<dbReference type="RefSeq" id="WP_145860621.1">
    <property type="nucleotide sequence ID" value="NZ_RPFW01000008.1"/>
</dbReference>
<name>A0A6P2BRR4_9ACTN</name>
<protein>
    <submittedName>
        <fullName evidence="9">NAD(P)/FAD-dependent oxidoreductase</fullName>
    </submittedName>
</protein>
<evidence type="ECO:0000256" key="5">
    <source>
        <dbReference type="ARBA" id="ARBA00022857"/>
    </source>
</evidence>
<evidence type="ECO:0000256" key="1">
    <source>
        <dbReference type="ARBA" id="ARBA00001974"/>
    </source>
</evidence>
<dbReference type="InterPro" id="IPR051820">
    <property type="entry name" value="FAD-binding_MO"/>
</dbReference>
<evidence type="ECO:0000256" key="3">
    <source>
        <dbReference type="ARBA" id="ARBA00022630"/>
    </source>
</evidence>
<accession>A0A6P2BRR4</accession>
<dbReference type="AlphaFoldDB" id="A0A6P2BRR4"/>
<reference evidence="9 10" key="1">
    <citation type="submission" date="2018-11" db="EMBL/GenBank/DDBJ databases">
        <title>Trebonia kvetii gen.nov., sp.nov., a novel acidophilic actinobacterium, and proposal of the new actinobacterial family Treboniaceae fam. nov.</title>
        <authorList>
            <person name="Rapoport D."/>
            <person name="Sagova-Mareckova M."/>
            <person name="Sedlacek I."/>
            <person name="Provaznik J."/>
            <person name="Kralova S."/>
            <person name="Pavlinic D."/>
            <person name="Benes V."/>
            <person name="Kopecky J."/>
        </authorList>
    </citation>
    <scope>NUCLEOTIDE SEQUENCE [LARGE SCALE GENOMIC DNA]</scope>
    <source>
        <strain evidence="9 10">15Tr583</strain>
    </source>
</reference>
<keyword evidence="4" id="KW-0274">FAD</keyword>
<dbReference type="GO" id="GO:0004499">
    <property type="term" value="F:N,N-dimethylaniline monooxygenase activity"/>
    <property type="evidence" value="ECO:0007669"/>
    <property type="project" value="InterPro"/>
</dbReference>
<evidence type="ECO:0000313" key="9">
    <source>
        <dbReference type="EMBL" id="TVZ00835.1"/>
    </source>
</evidence>
<sequence>MDAAAGHQEFIDVLIVGAGVSGIGVAYYLQRDHPGRRYLIVEARGASGGTWDLFRYPGVRSDSDLHTFGYEFRPWRSEVAIADSASILAYVRETAAEHGIDRNIRYHVTVISASWSSSDAQWSVTVQDAATGARSVIMCNWLLCAAGYYRYDEGFTPRFAGRERFAGPVIHPQHWPEDLDYAGKRVVVIGSGATAVTLIPAMARTAAHVTMLQRTPSYVLPVPSRDAVNARLTAWFGASRGYSMTRWINASRQVVLWRFCQKHPKAARRLIRYLNARMLPEDYPVDEHFNPPYDPWDQRMCIVPDGDLFRVIRDGKASVVTGHIETFTENGVQLLDGRRLEADIIVTATGLNVQALGGMSLTVDGSPVHAPDHFIYKGMMLSGVPNFVFVFGYTNASWTLKVGSLSEHLCRLLTYMDSRGYDTARPVAADQGMTAGPFLDFQAGYIKRALDRLPHQGSRAPWRVSPTHRADARQLRKRVDGPELVFSSAMPGGSSAGSPEEARLGHG</sequence>
<keyword evidence="7" id="KW-0503">Monooxygenase</keyword>
<dbReference type="Pfam" id="PF00743">
    <property type="entry name" value="FMO-like"/>
    <property type="match status" value="1"/>
</dbReference>
<evidence type="ECO:0000256" key="6">
    <source>
        <dbReference type="ARBA" id="ARBA00023002"/>
    </source>
</evidence>
<keyword evidence="10" id="KW-1185">Reference proteome</keyword>